<dbReference type="AlphaFoldDB" id="A0A644YAF5"/>
<reference evidence="1" key="1">
    <citation type="submission" date="2019-08" db="EMBL/GenBank/DDBJ databases">
        <authorList>
            <person name="Kucharzyk K."/>
            <person name="Murdoch R.W."/>
            <person name="Higgins S."/>
            <person name="Loffler F."/>
        </authorList>
    </citation>
    <scope>NUCLEOTIDE SEQUENCE</scope>
</reference>
<dbReference type="EMBL" id="VSSQ01004365">
    <property type="protein sequence ID" value="MPM24881.1"/>
    <property type="molecule type" value="Genomic_DNA"/>
</dbReference>
<name>A0A644YAF5_9ZZZZ</name>
<evidence type="ECO:0000313" key="1">
    <source>
        <dbReference type="EMBL" id="MPM24881.1"/>
    </source>
</evidence>
<sequence>MIQRIQQAHALYCQLTGQRVSLRFDRERLWYELFHAGFTEADLQKVIRYLQREIREGRRNVGALKLSNLLQIDRFEEDLNISRVQLYAPKLSSPIPEASPQLTVEEKEAARLRALQLLARFRAEQGI</sequence>
<proteinExistence type="predicted"/>
<gene>
    <name evidence="1" type="ORF">SDC9_71369</name>
</gene>
<organism evidence="1">
    <name type="scientific">bioreactor metagenome</name>
    <dbReference type="NCBI Taxonomy" id="1076179"/>
    <lineage>
        <taxon>unclassified sequences</taxon>
        <taxon>metagenomes</taxon>
        <taxon>ecological metagenomes</taxon>
    </lineage>
</organism>
<accession>A0A644YAF5</accession>
<comment type="caution">
    <text evidence="1">The sequence shown here is derived from an EMBL/GenBank/DDBJ whole genome shotgun (WGS) entry which is preliminary data.</text>
</comment>
<protein>
    <submittedName>
        <fullName evidence="1">Uncharacterized protein</fullName>
    </submittedName>
</protein>